<reference evidence="5 6" key="1">
    <citation type="submission" date="2019-11" db="EMBL/GenBank/DDBJ databases">
        <title>P. haliotis isolates from Z. marina roots.</title>
        <authorList>
            <person name="Cohen M."/>
            <person name="Jospin G."/>
            <person name="Eisen J.A."/>
            <person name="Coil D.A."/>
        </authorList>
    </citation>
    <scope>NUCLEOTIDE SEQUENCE [LARGE SCALE GENOMIC DNA]</scope>
    <source>
        <strain evidence="5 6">UCD-MCMsp1aY</strain>
    </source>
</reference>
<dbReference type="SUPFAM" id="SSF46785">
    <property type="entry name" value="Winged helix' DNA-binding domain"/>
    <property type="match status" value="2"/>
</dbReference>
<dbReference type="PIRSF" id="PIRSF019345">
    <property type="entry name" value="ScpB"/>
    <property type="match status" value="1"/>
</dbReference>
<dbReference type="InterPro" id="IPR036390">
    <property type="entry name" value="WH_DNA-bd_sf"/>
</dbReference>
<evidence type="ECO:0000313" key="5">
    <source>
        <dbReference type="EMBL" id="MUH71729.1"/>
    </source>
</evidence>
<dbReference type="RefSeq" id="WP_155694763.1">
    <property type="nucleotide sequence ID" value="NZ_WOCD01000002.1"/>
</dbReference>
<accession>A0A6N8F8K7</accession>
<evidence type="ECO:0000313" key="6">
    <source>
        <dbReference type="Proteomes" id="UP000439994"/>
    </source>
</evidence>
<proteinExistence type="predicted"/>
<keyword evidence="3" id="KW-0159">Chromosome partition</keyword>
<protein>
    <submittedName>
        <fullName evidence="5">SMC-Scp complex subunit ScpB</fullName>
    </submittedName>
</protein>
<dbReference type="PANTHER" id="PTHR34298">
    <property type="entry name" value="SEGREGATION AND CONDENSATION PROTEIN B"/>
    <property type="match status" value="1"/>
</dbReference>
<dbReference type="Pfam" id="PF04079">
    <property type="entry name" value="SMC_ScpB"/>
    <property type="match status" value="1"/>
</dbReference>
<evidence type="ECO:0000256" key="2">
    <source>
        <dbReference type="ARBA" id="ARBA00022618"/>
    </source>
</evidence>
<dbReference type="InterPro" id="IPR005234">
    <property type="entry name" value="ScpB_csome_segregation"/>
</dbReference>
<keyword evidence="1" id="KW-0963">Cytoplasm</keyword>
<keyword evidence="4" id="KW-0131">Cell cycle</keyword>
<dbReference type="GO" id="GO:0051304">
    <property type="term" value="P:chromosome separation"/>
    <property type="evidence" value="ECO:0007669"/>
    <property type="project" value="InterPro"/>
</dbReference>
<dbReference type="PANTHER" id="PTHR34298:SF2">
    <property type="entry name" value="SEGREGATION AND CONDENSATION PROTEIN B"/>
    <property type="match status" value="1"/>
</dbReference>
<sequence>MSDLKVNTLSKSQLKSIVEATVFSYSKPISISKIQSLVFGDELVKKLEIEAALDSIKKDYKNRPIQLVELASGFCFQTKNEFGPWINRLWQDKPTKYSRALLETLALIAYHQPITRGEIEDVRGVSVSSNIIKTLSEREWIKVVGHKEVPGRPALYGTDKAFLDYFGLKSLSELPTLMEPESIELISSRLENEFSGSETSLPDKE</sequence>
<organism evidence="5 6">
    <name type="scientific">Psychrosphaera haliotis</name>
    <dbReference type="NCBI Taxonomy" id="555083"/>
    <lineage>
        <taxon>Bacteria</taxon>
        <taxon>Pseudomonadati</taxon>
        <taxon>Pseudomonadota</taxon>
        <taxon>Gammaproteobacteria</taxon>
        <taxon>Alteromonadales</taxon>
        <taxon>Pseudoalteromonadaceae</taxon>
        <taxon>Psychrosphaera</taxon>
    </lineage>
</organism>
<dbReference type="AlphaFoldDB" id="A0A6N8F8K7"/>
<evidence type="ECO:0000256" key="3">
    <source>
        <dbReference type="ARBA" id="ARBA00022829"/>
    </source>
</evidence>
<dbReference type="InterPro" id="IPR036388">
    <property type="entry name" value="WH-like_DNA-bd_sf"/>
</dbReference>
<evidence type="ECO:0000256" key="1">
    <source>
        <dbReference type="ARBA" id="ARBA00022490"/>
    </source>
</evidence>
<dbReference type="NCBIfam" id="TIGR00281">
    <property type="entry name" value="SMC-Scp complex subunit ScpB"/>
    <property type="match status" value="1"/>
</dbReference>
<dbReference type="EMBL" id="WOCD01000002">
    <property type="protein sequence ID" value="MUH71729.1"/>
    <property type="molecule type" value="Genomic_DNA"/>
</dbReference>
<dbReference type="Proteomes" id="UP000439994">
    <property type="component" value="Unassembled WGS sequence"/>
</dbReference>
<evidence type="ECO:0000256" key="4">
    <source>
        <dbReference type="ARBA" id="ARBA00023306"/>
    </source>
</evidence>
<keyword evidence="6" id="KW-1185">Reference proteome</keyword>
<dbReference type="OrthoDB" id="9806226at2"/>
<dbReference type="GO" id="GO:0051301">
    <property type="term" value="P:cell division"/>
    <property type="evidence" value="ECO:0007669"/>
    <property type="project" value="UniProtKB-KW"/>
</dbReference>
<keyword evidence="2" id="KW-0132">Cell division</keyword>
<gene>
    <name evidence="5" type="primary">scpB</name>
    <name evidence="5" type="ORF">GNP35_04060</name>
</gene>
<name>A0A6N8F8K7_9GAMM</name>
<comment type="caution">
    <text evidence="5">The sequence shown here is derived from an EMBL/GenBank/DDBJ whole genome shotgun (WGS) entry which is preliminary data.</text>
</comment>
<dbReference type="Gene3D" id="1.10.10.10">
    <property type="entry name" value="Winged helix-like DNA-binding domain superfamily/Winged helix DNA-binding domain"/>
    <property type="match status" value="2"/>
</dbReference>